<sequence>MTDQPPEIIADYHGIEVPAAPHFGPKMIRAMQDGRYEGKEVKASFAAITPGARIFEMGAGSGIVGAVIARNCAPERVLAIEANPELIPHIRSLYTHNDLSDIIAVRHAVVLSQPNAPKEVDFFLRGNFLGSALTVLKKPEKARRVQVPVLPYGALKAGFPHDVIVMDIEGAELEFLRHADLGGINTLIFEVHRQVYGRDGLQEINAGLTDKGFGLDRESSQPGVRVYQRRSGN</sequence>
<keyword evidence="3" id="KW-1185">Reference proteome</keyword>
<dbReference type="Proteomes" id="UP000436522">
    <property type="component" value="Unassembled WGS sequence"/>
</dbReference>
<dbReference type="NCBIfam" id="TIGR01444">
    <property type="entry name" value="fkbM_fam"/>
    <property type="match status" value="1"/>
</dbReference>
<dbReference type="AlphaFoldDB" id="A0A640VTF7"/>
<reference evidence="2 3" key="1">
    <citation type="submission" date="2019-12" db="EMBL/GenBank/DDBJ databases">
        <title>Roseobacter cerasinus sp. nov., isolated from seawater around aquaculture.</title>
        <authorList>
            <person name="Muramatsu S."/>
            <person name="Takabe Y."/>
            <person name="Mori K."/>
            <person name="Takaichi S."/>
            <person name="Hanada S."/>
        </authorList>
    </citation>
    <scope>NUCLEOTIDE SEQUENCE [LARGE SCALE GENOMIC DNA]</scope>
    <source>
        <strain evidence="2 3">AI77</strain>
    </source>
</reference>
<evidence type="ECO:0000313" key="2">
    <source>
        <dbReference type="EMBL" id="GFE50710.1"/>
    </source>
</evidence>
<dbReference type="OrthoDB" id="456767at2"/>
<dbReference type="SUPFAM" id="SSF53335">
    <property type="entry name" value="S-adenosyl-L-methionine-dependent methyltransferases"/>
    <property type="match status" value="1"/>
</dbReference>
<feature type="domain" description="Methyltransferase FkbM" evidence="1">
    <location>
        <begin position="71"/>
        <end position="212"/>
    </location>
</feature>
<name>A0A640VTF7_9RHOB</name>
<dbReference type="InterPro" id="IPR029063">
    <property type="entry name" value="SAM-dependent_MTases_sf"/>
</dbReference>
<protein>
    <recommendedName>
        <fullName evidence="1">Methyltransferase FkbM domain-containing protein</fullName>
    </recommendedName>
</protein>
<evidence type="ECO:0000259" key="1">
    <source>
        <dbReference type="Pfam" id="PF05050"/>
    </source>
</evidence>
<gene>
    <name evidence="2" type="ORF">So717_24630</name>
</gene>
<evidence type="ECO:0000313" key="3">
    <source>
        <dbReference type="Proteomes" id="UP000436522"/>
    </source>
</evidence>
<accession>A0A640VTF7</accession>
<dbReference type="InterPro" id="IPR006342">
    <property type="entry name" value="FkbM_mtfrase"/>
</dbReference>
<dbReference type="EMBL" id="BLIV01000004">
    <property type="protein sequence ID" value="GFE50710.1"/>
    <property type="molecule type" value="Genomic_DNA"/>
</dbReference>
<dbReference type="Pfam" id="PF05050">
    <property type="entry name" value="Methyltransf_21"/>
    <property type="match status" value="1"/>
</dbReference>
<dbReference type="Gene3D" id="3.40.50.150">
    <property type="entry name" value="Vaccinia Virus protein VP39"/>
    <property type="match status" value="1"/>
</dbReference>
<proteinExistence type="predicted"/>
<comment type="caution">
    <text evidence="2">The sequence shown here is derived from an EMBL/GenBank/DDBJ whole genome shotgun (WGS) entry which is preliminary data.</text>
</comment>
<dbReference type="RefSeq" id="WP_159977718.1">
    <property type="nucleotide sequence ID" value="NZ_BLIV01000004.1"/>
</dbReference>
<organism evidence="2 3">
    <name type="scientific">Roseobacter cerasinus</name>
    <dbReference type="NCBI Taxonomy" id="2602289"/>
    <lineage>
        <taxon>Bacteria</taxon>
        <taxon>Pseudomonadati</taxon>
        <taxon>Pseudomonadota</taxon>
        <taxon>Alphaproteobacteria</taxon>
        <taxon>Rhodobacterales</taxon>
        <taxon>Roseobacteraceae</taxon>
        <taxon>Roseobacter</taxon>
    </lineage>
</organism>